<evidence type="ECO:0000313" key="2">
    <source>
        <dbReference type="EMBL" id="MFD2727286.1"/>
    </source>
</evidence>
<evidence type="ECO:0000256" key="1">
    <source>
        <dbReference type="SAM" id="SignalP"/>
    </source>
</evidence>
<evidence type="ECO:0000313" key="3">
    <source>
        <dbReference type="Proteomes" id="UP001597476"/>
    </source>
</evidence>
<feature type="signal peptide" evidence="1">
    <location>
        <begin position="1"/>
        <end position="18"/>
    </location>
</feature>
<protein>
    <submittedName>
        <fullName evidence="2">Sensor of ECF-type sigma factor</fullName>
    </submittedName>
</protein>
<reference evidence="3" key="1">
    <citation type="journal article" date="2019" name="Int. J. Syst. Evol. Microbiol.">
        <title>The Global Catalogue of Microorganisms (GCM) 10K type strain sequencing project: providing services to taxonomists for standard genome sequencing and annotation.</title>
        <authorList>
            <consortium name="The Broad Institute Genomics Platform"/>
            <consortium name="The Broad Institute Genome Sequencing Center for Infectious Disease"/>
            <person name="Wu L."/>
            <person name="Ma J."/>
        </authorList>
    </citation>
    <scope>NUCLEOTIDE SEQUENCE [LARGE SCALE GENOMIC DNA]</scope>
    <source>
        <strain evidence="3">KCTC 42398</strain>
    </source>
</reference>
<comment type="caution">
    <text evidence="2">The sequence shown here is derived from an EMBL/GenBank/DDBJ whole genome shotgun (WGS) entry which is preliminary data.</text>
</comment>
<sequence length="146" mass="17500">MKKLLFIAALLLCLSAAAQKGKWERIKALKIAFITEKLDLSEKESQQFWPVYNAFEEKTNNIRHKEMKSLRKEIRANTDTMSDNEALVLIERFRKAENEMHKLRIEFSEKLSKIIPPKKIIKLRLAEEDFRQQMFEEYKKRRKERG</sequence>
<name>A0ABW5TDB5_9FLAO</name>
<keyword evidence="1" id="KW-0732">Signal</keyword>
<dbReference type="RefSeq" id="WP_380292998.1">
    <property type="nucleotide sequence ID" value="NZ_JBHULY010000034.1"/>
</dbReference>
<dbReference type="Proteomes" id="UP001597476">
    <property type="component" value="Unassembled WGS sequence"/>
</dbReference>
<organism evidence="2 3">
    <name type="scientific">Hyunsoonleella rubra</name>
    <dbReference type="NCBI Taxonomy" id="1737062"/>
    <lineage>
        <taxon>Bacteria</taxon>
        <taxon>Pseudomonadati</taxon>
        <taxon>Bacteroidota</taxon>
        <taxon>Flavobacteriia</taxon>
        <taxon>Flavobacteriales</taxon>
        <taxon>Flavobacteriaceae</taxon>
    </lineage>
</organism>
<keyword evidence="3" id="KW-1185">Reference proteome</keyword>
<proteinExistence type="predicted"/>
<accession>A0ABW5TDB5</accession>
<feature type="chain" id="PRO_5047030910" evidence="1">
    <location>
        <begin position="19"/>
        <end position="146"/>
    </location>
</feature>
<gene>
    <name evidence="2" type="ORF">ACFSR8_13775</name>
</gene>
<dbReference type="EMBL" id="JBHULY010000034">
    <property type="protein sequence ID" value="MFD2727286.1"/>
    <property type="molecule type" value="Genomic_DNA"/>
</dbReference>